<organism evidence="1 2">
    <name type="scientific">Parageobacillus toebii NBRC 107807</name>
    <dbReference type="NCBI Taxonomy" id="1223503"/>
    <lineage>
        <taxon>Bacteria</taxon>
        <taxon>Bacillati</taxon>
        <taxon>Bacillota</taxon>
        <taxon>Bacilli</taxon>
        <taxon>Bacillales</taxon>
        <taxon>Anoxybacillaceae</taxon>
        <taxon>Parageobacillus</taxon>
    </lineage>
</organism>
<comment type="caution">
    <text evidence="1">The sequence shown here is derived from an EMBL/GenBank/DDBJ whole genome shotgun (WGS) entry which is preliminary data.</text>
</comment>
<dbReference type="EMBL" id="JACICZ010000008">
    <property type="protein sequence ID" value="MBB3869452.1"/>
    <property type="molecule type" value="Genomic_DNA"/>
</dbReference>
<keyword evidence="2" id="KW-1185">Reference proteome</keyword>
<dbReference type="AlphaFoldDB" id="A0AA89P452"/>
<dbReference type="Gene3D" id="3.30.1380.10">
    <property type="match status" value="1"/>
</dbReference>
<dbReference type="Proteomes" id="UP000613002">
    <property type="component" value="Unassembled WGS sequence"/>
</dbReference>
<reference evidence="1 2" key="1">
    <citation type="submission" date="2020-08" db="EMBL/GenBank/DDBJ databases">
        <title>Genomic Encyclopedia of Type Strains, Phase IV (KMG-IV): sequencing the most valuable type-strain genomes for metagenomic binning, comparative biology and taxonomic classification.</title>
        <authorList>
            <person name="Goeker M."/>
        </authorList>
    </citation>
    <scope>NUCLEOTIDE SEQUENCE [LARGE SCALE GENOMIC DNA]</scope>
    <source>
        <strain evidence="1 2">DSM 14590</strain>
    </source>
</reference>
<proteinExistence type="predicted"/>
<evidence type="ECO:0000313" key="2">
    <source>
        <dbReference type="Proteomes" id="UP000613002"/>
    </source>
</evidence>
<gene>
    <name evidence="1" type="ORF">HNR78_002345</name>
</gene>
<accession>A0AA89P452</accession>
<name>A0AA89P452_9BACL</name>
<protein>
    <submittedName>
        <fullName evidence="1">Uncharacterized protein</fullName>
    </submittedName>
</protein>
<dbReference type="InterPro" id="IPR009045">
    <property type="entry name" value="Zn_M74/Hedgehog-like"/>
</dbReference>
<evidence type="ECO:0000313" key="1">
    <source>
        <dbReference type="EMBL" id="MBB3869452.1"/>
    </source>
</evidence>
<dbReference type="SUPFAM" id="SSF55166">
    <property type="entry name" value="Hedgehog/DD-peptidase"/>
    <property type="match status" value="1"/>
</dbReference>
<sequence>MKEGYFSIILYGYIFLRYQYEPWHLRYVGKKAAKVMFERQITLEEYFQIVRKM</sequence>